<evidence type="ECO:0000313" key="7">
    <source>
        <dbReference type="EMBL" id="EDM73828.1"/>
    </source>
</evidence>
<dbReference type="PROSITE" id="PS50110">
    <property type="entry name" value="RESPONSE_REGULATORY"/>
    <property type="match status" value="1"/>
</dbReference>
<dbReference type="Gene3D" id="3.40.50.300">
    <property type="entry name" value="P-loop containing nucleotide triphosphate hydrolases"/>
    <property type="match status" value="1"/>
</dbReference>
<organism evidence="7 8">
    <name type="scientific">Plesiocystis pacifica SIR-1</name>
    <dbReference type="NCBI Taxonomy" id="391625"/>
    <lineage>
        <taxon>Bacteria</taxon>
        <taxon>Pseudomonadati</taxon>
        <taxon>Myxococcota</taxon>
        <taxon>Polyangia</taxon>
        <taxon>Nannocystales</taxon>
        <taxon>Nannocystaceae</taxon>
        <taxon>Plesiocystis</taxon>
    </lineage>
</organism>
<dbReference type="CDD" id="cd00009">
    <property type="entry name" value="AAA"/>
    <property type="match status" value="1"/>
</dbReference>
<protein>
    <submittedName>
        <fullName evidence="7">Regulator protein pilR</fullName>
    </submittedName>
</protein>
<keyword evidence="3" id="KW-0597">Phosphoprotein</keyword>
<evidence type="ECO:0000313" key="8">
    <source>
        <dbReference type="Proteomes" id="UP000005801"/>
    </source>
</evidence>
<dbReference type="GO" id="GO:0000160">
    <property type="term" value="P:phosphorelay signal transduction system"/>
    <property type="evidence" value="ECO:0007669"/>
    <property type="project" value="InterPro"/>
</dbReference>
<reference evidence="7 8" key="1">
    <citation type="submission" date="2007-06" db="EMBL/GenBank/DDBJ databases">
        <authorList>
            <person name="Shimkets L."/>
            <person name="Ferriera S."/>
            <person name="Johnson J."/>
            <person name="Kravitz S."/>
            <person name="Beeson K."/>
            <person name="Sutton G."/>
            <person name="Rogers Y.-H."/>
            <person name="Friedman R."/>
            <person name="Frazier M."/>
            <person name="Venter J.C."/>
        </authorList>
    </citation>
    <scope>NUCLEOTIDE SEQUENCE [LARGE SCALE GENOMIC DNA]</scope>
    <source>
        <strain evidence="7 8">SIR-1</strain>
    </source>
</reference>
<dbReference type="SUPFAM" id="SSF52172">
    <property type="entry name" value="CheY-like"/>
    <property type="match status" value="1"/>
</dbReference>
<feature type="domain" description="Response regulatory" evidence="6">
    <location>
        <begin position="1"/>
        <end position="116"/>
    </location>
</feature>
<dbReference type="Gene3D" id="1.10.8.60">
    <property type="match status" value="1"/>
</dbReference>
<dbReference type="GO" id="GO:0005524">
    <property type="term" value="F:ATP binding"/>
    <property type="evidence" value="ECO:0007669"/>
    <property type="project" value="UniProtKB-KW"/>
</dbReference>
<dbReference type="SUPFAM" id="SSF52540">
    <property type="entry name" value="P-loop containing nucleoside triphosphate hydrolases"/>
    <property type="match status" value="1"/>
</dbReference>
<feature type="compositionally biased region" description="Polar residues" evidence="4">
    <location>
        <begin position="349"/>
        <end position="363"/>
    </location>
</feature>
<dbReference type="Proteomes" id="UP000005801">
    <property type="component" value="Unassembled WGS sequence"/>
</dbReference>
<evidence type="ECO:0000256" key="3">
    <source>
        <dbReference type="PROSITE-ProRule" id="PRU00169"/>
    </source>
</evidence>
<dbReference type="PANTHER" id="PTHR32071">
    <property type="entry name" value="TRANSCRIPTIONAL REGULATORY PROTEIN"/>
    <property type="match status" value="1"/>
</dbReference>
<dbReference type="InterPro" id="IPR003593">
    <property type="entry name" value="AAA+_ATPase"/>
</dbReference>
<gene>
    <name evidence="7" type="ORF">PPSIR1_16240</name>
</gene>
<keyword evidence="1" id="KW-0547">Nucleotide-binding</keyword>
<proteinExistence type="predicted"/>
<dbReference type="eggNOG" id="COG2204">
    <property type="taxonomic scope" value="Bacteria"/>
</dbReference>
<dbReference type="PROSITE" id="PS00676">
    <property type="entry name" value="SIGMA54_INTERACT_2"/>
    <property type="match status" value="1"/>
</dbReference>
<comment type="caution">
    <text evidence="7">The sequence shown here is derived from an EMBL/GenBank/DDBJ whole genome shotgun (WGS) entry which is preliminary data.</text>
</comment>
<evidence type="ECO:0000256" key="1">
    <source>
        <dbReference type="ARBA" id="ARBA00022741"/>
    </source>
</evidence>
<evidence type="ECO:0000259" key="5">
    <source>
        <dbReference type="PROSITE" id="PS50045"/>
    </source>
</evidence>
<dbReference type="InterPro" id="IPR001789">
    <property type="entry name" value="Sig_transdc_resp-reg_receiver"/>
</dbReference>
<dbReference type="FunFam" id="3.40.50.300:FF:000006">
    <property type="entry name" value="DNA-binding transcriptional regulator NtrC"/>
    <property type="match status" value="1"/>
</dbReference>
<accession>A6GJW9</accession>
<evidence type="ECO:0000256" key="4">
    <source>
        <dbReference type="SAM" id="MobiDB-lite"/>
    </source>
</evidence>
<dbReference type="InterPro" id="IPR011006">
    <property type="entry name" value="CheY-like_superfamily"/>
</dbReference>
<feature type="region of interest" description="Disordered" evidence="4">
    <location>
        <begin position="338"/>
        <end position="363"/>
    </location>
</feature>
<dbReference type="InterPro" id="IPR025662">
    <property type="entry name" value="Sigma_54_int_dom_ATP-bd_1"/>
</dbReference>
<evidence type="ECO:0000259" key="6">
    <source>
        <dbReference type="PROSITE" id="PS50110"/>
    </source>
</evidence>
<dbReference type="Pfam" id="PF00158">
    <property type="entry name" value="Sigma54_activat"/>
    <property type="match status" value="1"/>
</dbReference>
<dbReference type="SMART" id="SM00448">
    <property type="entry name" value="REC"/>
    <property type="match status" value="1"/>
</dbReference>
<dbReference type="EMBL" id="ABCS01000171">
    <property type="protein sequence ID" value="EDM73828.1"/>
    <property type="molecule type" value="Genomic_DNA"/>
</dbReference>
<sequence>MLIVDDEVGMREFLAVCLGRAGHEVTAAKSGADALRLLSEEEGRYDVVITDLTMPGVPGMEVLRHACALPSAPQVIMVTAYATTDTAVEAMKIGAYDYLIKPFKVDEIQVVVQRALERRALSTENRRLRDELKGVHTLDRMVGRSEAMQKVFELVRRVAATRTNILIRGESGTGKELVARALHKLSERAEGPFVPVNCGAIPEQLMESELFGHVKGAFTGAAAGRRGMFEVAQGGTLFLDEIGEIDPATQVKLLRVLQERAIRPVGGNEEVEVDCRVVAATNRDLEAAVEAGEFRQDLYFRLDVVRIVLPPLRHRSEDIPLLVERFFDRFNREMKRNLEGVSPEPSTGCWPTTTPGTSASSRT</sequence>
<feature type="domain" description="Sigma-54 factor interaction" evidence="5">
    <location>
        <begin position="141"/>
        <end position="344"/>
    </location>
</feature>
<dbReference type="Pfam" id="PF00072">
    <property type="entry name" value="Response_reg"/>
    <property type="match status" value="1"/>
</dbReference>
<dbReference type="GO" id="GO:0006355">
    <property type="term" value="P:regulation of DNA-templated transcription"/>
    <property type="evidence" value="ECO:0007669"/>
    <property type="project" value="InterPro"/>
</dbReference>
<feature type="modified residue" description="4-aspartylphosphate" evidence="3">
    <location>
        <position position="51"/>
    </location>
</feature>
<dbReference type="PROSITE" id="PS00675">
    <property type="entry name" value="SIGMA54_INTERACT_1"/>
    <property type="match status" value="1"/>
</dbReference>
<evidence type="ECO:0000256" key="2">
    <source>
        <dbReference type="ARBA" id="ARBA00022840"/>
    </source>
</evidence>
<keyword evidence="8" id="KW-1185">Reference proteome</keyword>
<dbReference type="PANTHER" id="PTHR32071:SF113">
    <property type="entry name" value="ALGINATE BIOSYNTHESIS TRANSCRIPTIONAL REGULATORY PROTEIN ALGB"/>
    <property type="match status" value="1"/>
</dbReference>
<dbReference type="PROSITE" id="PS50045">
    <property type="entry name" value="SIGMA54_INTERACT_4"/>
    <property type="match status" value="1"/>
</dbReference>
<dbReference type="SMART" id="SM00382">
    <property type="entry name" value="AAA"/>
    <property type="match status" value="1"/>
</dbReference>
<dbReference type="Gene3D" id="3.40.50.2300">
    <property type="match status" value="1"/>
</dbReference>
<dbReference type="AlphaFoldDB" id="A6GJW9"/>
<dbReference type="STRING" id="391625.PPSIR1_16240"/>
<name>A6GJW9_9BACT</name>
<dbReference type="InterPro" id="IPR025943">
    <property type="entry name" value="Sigma_54_int_dom_ATP-bd_2"/>
</dbReference>
<keyword evidence="2" id="KW-0067">ATP-binding</keyword>
<dbReference type="InterPro" id="IPR027417">
    <property type="entry name" value="P-loop_NTPase"/>
</dbReference>
<dbReference type="InterPro" id="IPR002078">
    <property type="entry name" value="Sigma_54_int"/>
</dbReference>